<dbReference type="OrthoDB" id="1117814at2"/>
<reference evidence="1 2" key="1">
    <citation type="submission" date="2018-03" db="EMBL/GenBank/DDBJ databases">
        <title>Phenotypic and genomic properties of Cyclonatronum proteinivorum gen. nov., sp. nov., a haloalkaliphilic bacteroidete from soda lakes possessing Na+-translocating rhodopsin.</title>
        <authorList>
            <person name="Toshchakov S.V."/>
            <person name="Korzhenkov A."/>
            <person name="Samarov N.I."/>
            <person name="Kublanov I.V."/>
            <person name="Muntyan M.S."/>
            <person name="Sorokin D.Y."/>
        </authorList>
    </citation>
    <scope>NUCLEOTIDE SEQUENCE [LARGE SCALE GENOMIC DNA]</scope>
    <source>
        <strain evidence="1 2">Omega</strain>
    </source>
</reference>
<keyword evidence="2" id="KW-1185">Reference proteome</keyword>
<dbReference type="Proteomes" id="UP000254808">
    <property type="component" value="Chromosome"/>
</dbReference>
<dbReference type="AlphaFoldDB" id="A0A345UMN2"/>
<keyword evidence="1" id="KW-0808">Transferase</keyword>
<gene>
    <name evidence="1" type="ORF">CYPRO_2492</name>
</gene>
<organism evidence="1 2">
    <name type="scientific">Cyclonatronum proteinivorum</name>
    <dbReference type="NCBI Taxonomy" id="1457365"/>
    <lineage>
        <taxon>Bacteria</taxon>
        <taxon>Pseudomonadati</taxon>
        <taxon>Balneolota</taxon>
        <taxon>Balneolia</taxon>
        <taxon>Balneolales</taxon>
        <taxon>Cyclonatronaceae</taxon>
        <taxon>Cyclonatronum</taxon>
    </lineage>
</organism>
<dbReference type="GO" id="GO:0016740">
    <property type="term" value="F:transferase activity"/>
    <property type="evidence" value="ECO:0007669"/>
    <property type="project" value="UniProtKB-KW"/>
</dbReference>
<name>A0A345UMN2_9BACT</name>
<proteinExistence type="predicted"/>
<sequence length="447" mass="51290">MLSYYAAILTGLVEALFSFHFEGRRPDEPLRLCLGRSGNEAETEDGAEGDAESDVDRGYALLHDIFIKNGTAGMVATALEHGLLVLEGEEALITRFRRDLNYFSGYSRFRALRTQVVQEFLEAELQRISCPYVILKGLAMKALGYYPEAWLRLSSDIDLLVEKKRVYEVGNAMLRAGFVLNENRMLNFVDYSWQRNAEAFVFTKDQVSVEVHHSPHNNAYLKWEDAHIWGQLPLPGGTQDPAVLYAMENGRYAFVPELLLLHLLTHYFKHILGVYRSEESPGHKFIWVIDVYAILRHEERPLDWKRLKALAKGPFNCYELCLFVLGLACSFFPSVRTRIPADIRRDIAALQEQDAAAFGLTEADYLHLVCPDAADNEAMMRKMEAYPLRQFSPMQKRLYKLTNLLPPPRALQVQYPYAGKMRLPLLYAKNAKHFMLQRLRKKEEGDS</sequence>
<dbReference type="EMBL" id="CP027806">
    <property type="protein sequence ID" value="AXJ01734.1"/>
    <property type="molecule type" value="Genomic_DNA"/>
</dbReference>
<dbReference type="Pfam" id="PF14907">
    <property type="entry name" value="NTP_transf_5"/>
    <property type="match status" value="1"/>
</dbReference>
<dbReference type="KEGG" id="cprv:CYPRO_2492"/>
<evidence type="ECO:0000313" key="2">
    <source>
        <dbReference type="Proteomes" id="UP000254808"/>
    </source>
</evidence>
<protein>
    <submittedName>
        <fullName evidence="1">Putative nucleotidyltransferase</fullName>
    </submittedName>
</protein>
<accession>A0A345UMN2</accession>
<evidence type="ECO:0000313" key="1">
    <source>
        <dbReference type="EMBL" id="AXJ01734.1"/>
    </source>
</evidence>
<dbReference type="InterPro" id="IPR039498">
    <property type="entry name" value="NTP_transf_5"/>
</dbReference>
<dbReference type="RefSeq" id="WP_114984892.1">
    <property type="nucleotide sequence ID" value="NZ_CP027806.1"/>
</dbReference>